<dbReference type="OrthoDB" id="295145at2759"/>
<dbReference type="EMBL" id="GG662812">
    <property type="protein sequence ID" value="EAR89748.2"/>
    <property type="molecule type" value="Genomic_DNA"/>
</dbReference>
<dbReference type="KEGG" id="tet:TTHERM_01386080"/>
<dbReference type="HOGENOM" id="CLU_486195_0_0_1"/>
<evidence type="ECO:0000313" key="2">
    <source>
        <dbReference type="Proteomes" id="UP000009168"/>
    </source>
</evidence>
<dbReference type="InParanoid" id="Q22WU4"/>
<accession>Q22WU4</accession>
<gene>
    <name evidence="1" type="ORF">TTHERM_01386080</name>
</gene>
<name>Q22WU4_TETTS</name>
<protein>
    <submittedName>
        <fullName evidence="1">Zinc-binding dehydrogenase family oxidoreductase</fullName>
    </submittedName>
</protein>
<dbReference type="eggNOG" id="ENOG502SJM9">
    <property type="taxonomic scope" value="Eukaryota"/>
</dbReference>
<evidence type="ECO:0000313" key="1">
    <source>
        <dbReference type="EMBL" id="EAR89748.2"/>
    </source>
</evidence>
<sequence>MEEISQGKQQQYYYKVPLQQSHREKHIFFISEDDSNIYNHAQKSVQEYIQKNKLNWLVSSYDFQKYLSNNQFQDRICGSQYLYEDIDKKQLYLDQDLTCTERTLIDYYKKYIHVFQQKFGTHIEIQIKNGSKEMQDYWSSYLRTTILEQILNEIILLSRNKDVSIILFMRPYQYATFTDLKNEFDKVNSRCNFFYVNIGDYDLKKFSLFASAIQKNYSTQQLTHKLCYAYQQYFSGKDLELFDQNKHSFIAKAIEDIIPCLHFHEIVEVQVEVYQYYWQVICGSYVISKEDHGDQIKFQYNSNEFLVKERNLDVDEMINIFSTWVNDLLVKYGLEQIDQNQIQKTIDFLTMQMEEIVRQINITNIPLNKPVENMSVRQRLIAQQSNCVRYNMAVLIKSLSNLFKIGTEVGKFHQRALAMKGIDVEAFQKMKNFFIEELLRVKSSISYESDYEKSFFSLENMKDIFLQEDIIEGFKEVKSQHHLISAFPLIGLGVKLQRSDGSMINPYLVQILDIAKINANVDTVSIQNTPDKVLNLNAGFYMGAATGYRIWYPQYTEYQPKKQVLDKIFQTQLFYYQSEQIKEKIDAVVPLFSPKDYDLKPLLSTQFFPQCGYMLF</sequence>
<proteinExistence type="predicted"/>
<reference evidence="2" key="1">
    <citation type="journal article" date="2006" name="PLoS Biol.">
        <title>Macronuclear genome sequence of the ciliate Tetrahymena thermophila, a model eukaryote.</title>
        <authorList>
            <person name="Eisen J.A."/>
            <person name="Coyne R.S."/>
            <person name="Wu M."/>
            <person name="Wu D."/>
            <person name="Thiagarajan M."/>
            <person name="Wortman J.R."/>
            <person name="Badger J.H."/>
            <person name="Ren Q."/>
            <person name="Amedeo P."/>
            <person name="Jones K.M."/>
            <person name="Tallon L.J."/>
            <person name="Delcher A.L."/>
            <person name="Salzberg S.L."/>
            <person name="Silva J.C."/>
            <person name="Haas B.J."/>
            <person name="Majoros W.H."/>
            <person name="Farzad M."/>
            <person name="Carlton J.M."/>
            <person name="Smith R.K. Jr."/>
            <person name="Garg J."/>
            <person name="Pearlman R.E."/>
            <person name="Karrer K.M."/>
            <person name="Sun L."/>
            <person name="Manning G."/>
            <person name="Elde N.C."/>
            <person name="Turkewitz A.P."/>
            <person name="Asai D.J."/>
            <person name="Wilkes D.E."/>
            <person name="Wang Y."/>
            <person name="Cai H."/>
            <person name="Collins K."/>
            <person name="Stewart B.A."/>
            <person name="Lee S.R."/>
            <person name="Wilamowska K."/>
            <person name="Weinberg Z."/>
            <person name="Ruzzo W.L."/>
            <person name="Wloga D."/>
            <person name="Gaertig J."/>
            <person name="Frankel J."/>
            <person name="Tsao C.-C."/>
            <person name="Gorovsky M.A."/>
            <person name="Keeling P.J."/>
            <person name="Waller R.F."/>
            <person name="Patron N.J."/>
            <person name="Cherry J.M."/>
            <person name="Stover N.A."/>
            <person name="Krieger C.J."/>
            <person name="del Toro C."/>
            <person name="Ryder H.F."/>
            <person name="Williamson S.C."/>
            <person name="Barbeau R.A."/>
            <person name="Hamilton E.P."/>
            <person name="Orias E."/>
        </authorList>
    </citation>
    <scope>NUCLEOTIDE SEQUENCE [LARGE SCALE GENOMIC DNA]</scope>
    <source>
        <strain evidence="2">SB210</strain>
    </source>
</reference>
<dbReference type="AlphaFoldDB" id="Q22WU4"/>
<dbReference type="GeneID" id="7844403"/>
<dbReference type="Proteomes" id="UP000009168">
    <property type="component" value="Unassembled WGS sequence"/>
</dbReference>
<keyword evidence="2" id="KW-1185">Reference proteome</keyword>
<organism evidence="1 2">
    <name type="scientific">Tetrahymena thermophila (strain SB210)</name>
    <dbReference type="NCBI Taxonomy" id="312017"/>
    <lineage>
        <taxon>Eukaryota</taxon>
        <taxon>Sar</taxon>
        <taxon>Alveolata</taxon>
        <taxon>Ciliophora</taxon>
        <taxon>Intramacronucleata</taxon>
        <taxon>Oligohymenophorea</taxon>
        <taxon>Hymenostomatida</taxon>
        <taxon>Tetrahymenina</taxon>
        <taxon>Tetrahymenidae</taxon>
        <taxon>Tetrahymena</taxon>
    </lineage>
</organism>
<dbReference type="RefSeq" id="XP_001009993.2">
    <property type="nucleotide sequence ID" value="XM_001009993.2"/>
</dbReference>